<dbReference type="EMBL" id="FRCT01000022">
    <property type="protein sequence ID" value="SHM89397.1"/>
    <property type="molecule type" value="Genomic_DNA"/>
</dbReference>
<dbReference type="InterPro" id="IPR007612">
    <property type="entry name" value="LOR"/>
</dbReference>
<name>A0A1M7MF09_RUMFL</name>
<evidence type="ECO:0000313" key="2">
    <source>
        <dbReference type="EMBL" id="SEH50215.1"/>
    </source>
</evidence>
<dbReference type="InterPro" id="IPR025659">
    <property type="entry name" value="Tubby-like_C"/>
</dbReference>
<evidence type="ECO:0000256" key="1">
    <source>
        <dbReference type="ARBA" id="ARBA00005437"/>
    </source>
</evidence>
<protein>
    <recommendedName>
        <fullName evidence="6">Tubby C 2</fullName>
    </recommendedName>
</protein>
<dbReference type="OrthoDB" id="1820400at2"/>
<comment type="similarity">
    <text evidence="1">Belongs to the LOR family.</text>
</comment>
<evidence type="ECO:0008006" key="6">
    <source>
        <dbReference type="Google" id="ProtNLM"/>
    </source>
</evidence>
<gene>
    <name evidence="2" type="ORF">SAMN02910265_01019</name>
    <name evidence="3" type="ORF">SAMN04487860_1225</name>
</gene>
<proteinExistence type="inferred from homology"/>
<reference evidence="2 4" key="1">
    <citation type="submission" date="2016-10" db="EMBL/GenBank/DDBJ databases">
        <authorList>
            <person name="de Groot N.N."/>
        </authorList>
    </citation>
    <scope>NUCLEOTIDE SEQUENCE [LARGE SCALE GENOMIC DNA]</scope>
    <source>
        <strain evidence="2 4">YAD2003</strain>
    </source>
</reference>
<evidence type="ECO:0000313" key="5">
    <source>
        <dbReference type="Proteomes" id="UP000184394"/>
    </source>
</evidence>
<sequence>MELQLVGNGTKYTVEDKNGKLLYTIKKKSFSSRYNLMDTSNYNLYTLVQTGDSKRPTFTIILNDNVFMTMECTSLFLDPTIKVKNKQMRFDLASKDRKNFEIILDGKHVGEIQTLMGVTGELQYHIEIENTAFDDYIPLFALAIDKAFGEMNKS</sequence>
<accession>A0A1M7MF09</accession>
<evidence type="ECO:0000313" key="4">
    <source>
        <dbReference type="Proteomes" id="UP000183190"/>
    </source>
</evidence>
<dbReference type="InterPro" id="IPR038595">
    <property type="entry name" value="LOR_sf"/>
</dbReference>
<dbReference type="Proteomes" id="UP000183190">
    <property type="component" value="Unassembled WGS sequence"/>
</dbReference>
<dbReference type="Gene3D" id="2.40.160.200">
    <property type="entry name" value="LURP1-related"/>
    <property type="match status" value="1"/>
</dbReference>
<organism evidence="3 5">
    <name type="scientific">Ruminococcus flavefaciens</name>
    <dbReference type="NCBI Taxonomy" id="1265"/>
    <lineage>
        <taxon>Bacteria</taxon>
        <taxon>Bacillati</taxon>
        <taxon>Bacillota</taxon>
        <taxon>Clostridia</taxon>
        <taxon>Eubacteriales</taxon>
        <taxon>Oscillospiraceae</taxon>
        <taxon>Ruminococcus</taxon>
    </lineage>
</organism>
<dbReference type="Proteomes" id="UP000184394">
    <property type="component" value="Unassembled WGS sequence"/>
</dbReference>
<reference evidence="3 5" key="2">
    <citation type="submission" date="2016-11" db="EMBL/GenBank/DDBJ databases">
        <authorList>
            <person name="Jaros S."/>
            <person name="Januszkiewicz K."/>
            <person name="Wedrychowicz H."/>
        </authorList>
    </citation>
    <scope>NUCLEOTIDE SEQUENCE [LARGE SCALE GENOMIC DNA]</scope>
    <source>
        <strain evidence="3 5">Y1</strain>
    </source>
</reference>
<dbReference type="Pfam" id="PF04525">
    <property type="entry name" value="LOR"/>
    <property type="match status" value="1"/>
</dbReference>
<dbReference type="RefSeq" id="WP_072952394.1">
    <property type="nucleotide sequence ID" value="NZ_FNWV01000003.1"/>
</dbReference>
<evidence type="ECO:0000313" key="3">
    <source>
        <dbReference type="EMBL" id="SHM89397.1"/>
    </source>
</evidence>
<dbReference type="SUPFAM" id="SSF54518">
    <property type="entry name" value="Tubby C-terminal domain-like"/>
    <property type="match status" value="1"/>
</dbReference>
<dbReference type="AlphaFoldDB" id="A0A1M7MF09"/>
<dbReference type="EMBL" id="FNWV01000003">
    <property type="protein sequence ID" value="SEH50215.1"/>
    <property type="molecule type" value="Genomic_DNA"/>
</dbReference>